<dbReference type="AlphaFoldDB" id="A0A0F4ZIF5"/>
<protein>
    <recommendedName>
        <fullName evidence="2">DUF7029 domain-containing protein</fullName>
    </recommendedName>
</protein>
<evidence type="ECO:0000259" key="2">
    <source>
        <dbReference type="Pfam" id="PF22974"/>
    </source>
</evidence>
<keyword evidence="4" id="KW-1185">Reference proteome</keyword>
<evidence type="ECO:0000313" key="4">
    <source>
        <dbReference type="Proteomes" id="UP000033483"/>
    </source>
</evidence>
<feature type="region of interest" description="Disordered" evidence="1">
    <location>
        <begin position="19"/>
        <end position="131"/>
    </location>
</feature>
<organism evidence="3 4">
    <name type="scientific">Thielaviopsis punctulata</name>
    <dbReference type="NCBI Taxonomy" id="72032"/>
    <lineage>
        <taxon>Eukaryota</taxon>
        <taxon>Fungi</taxon>
        <taxon>Dikarya</taxon>
        <taxon>Ascomycota</taxon>
        <taxon>Pezizomycotina</taxon>
        <taxon>Sordariomycetes</taxon>
        <taxon>Hypocreomycetidae</taxon>
        <taxon>Microascales</taxon>
        <taxon>Ceratocystidaceae</taxon>
        <taxon>Thielaviopsis</taxon>
    </lineage>
</organism>
<dbReference type="EMBL" id="LAEV01000594">
    <property type="protein sequence ID" value="KKA29995.1"/>
    <property type="molecule type" value="Genomic_DNA"/>
</dbReference>
<sequence>MPAKTNVPVAAADVEINANKVAATSSSSTKKGSIVPTKVSISKSSPTTIKTSIKTSAKATSKTSAKTTAKATSKVTSKVTSKATSKTSAKTTAKATSRVTSKVTSKATSKTSAKTTAKATSKVTSKTSAAPKVTVVPTSVSLSAAKPSTILMTSANLSLLPEIAKTSLSLAPTASTVLQPTVTGVPKNTTQNFVPIKSPQGNVNIEAVDAAPVDASLKTNITMHYGSDETADKGKIGMNLNMTAPAVMLETVEGISSVACTNSSITVKFSSAADYTDALSHWSKESNFAVITNNGNDCDLDQERGFFKATKATGDAKSSTITLDAARAELSDIASNLEMTFDSIPAGALTKRTSANDLLSFGFAKALPNDTVLFDDNKYVKVVADEAWFTTNITFSGKMNFNFWHFKMEQLYFDIDVDFESEAAMSAEVKAKYMQVFKYAPKDLSFTLVAVPGIITLGPGVQFGLGAEIDVDAAVNAKVDLGFAVPEGKVHLDMVNFGQSSATGWNKPVYHASANISQGATAVINPSLDLSVQFALKLLGGIVDLSSGFTISPSMFNTFKLVGSQGIGIDGTGSKAGADVSLPASCAPDMSNGVALKSDLVFNMTGFVTKYWEAPIMSLDVPIIDSCWSLPKINGTLL</sequence>
<feature type="compositionally biased region" description="Low complexity" evidence="1">
    <location>
        <begin position="22"/>
        <end position="130"/>
    </location>
</feature>
<dbReference type="Pfam" id="PF22974">
    <property type="entry name" value="DUF7029"/>
    <property type="match status" value="1"/>
</dbReference>
<dbReference type="InterPro" id="IPR054293">
    <property type="entry name" value="DUF7029"/>
</dbReference>
<dbReference type="OrthoDB" id="160645at2759"/>
<reference evidence="3 4" key="1">
    <citation type="submission" date="2015-03" db="EMBL/GenBank/DDBJ databases">
        <authorList>
            <person name="Radwan O."/>
            <person name="Al-Naeli F.A."/>
            <person name="Rendon G.A."/>
            <person name="Fields C."/>
        </authorList>
    </citation>
    <scope>NUCLEOTIDE SEQUENCE [LARGE SCALE GENOMIC DNA]</scope>
    <source>
        <strain evidence="3">CR-DP1</strain>
    </source>
</reference>
<proteinExistence type="predicted"/>
<feature type="domain" description="DUF7029" evidence="2">
    <location>
        <begin position="240"/>
        <end position="337"/>
    </location>
</feature>
<name>A0A0F4ZIF5_9PEZI</name>
<evidence type="ECO:0000313" key="3">
    <source>
        <dbReference type="EMBL" id="KKA29995.1"/>
    </source>
</evidence>
<gene>
    <name evidence="3" type="ORF">TD95_003827</name>
</gene>
<accession>A0A0F4ZIF5</accession>
<comment type="caution">
    <text evidence="3">The sequence shown here is derived from an EMBL/GenBank/DDBJ whole genome shotgun (WGS) entry which is preliminary data.</text>
</comment>
<evidence type="ECO:0000256" key="1">
    <source>
        <dbReference type="SAM" id="MobiDB-lite"/>
    </source>
</evidence>
<dbReference type="Proteomes" id="UP000033483">
    <property type="component" value="Unassembled WGS sequence"/>
</dbReference>